<dbReference type="EMBL" id="SBJO01000150">
    <property type="protein sequence ID" value="KAF9762632.1"/>
    <property type="molecule type" value="Genomic_DNA"/>
</dbReference>
<dbReference type="AlphaFoldDB" id="A0A9P6KYY5"/>
<proteinExistence type="predicted"/>
<evidence type="ECO:0000313" key="2">
    <source>
        <dbReference type="Proteomes" id="UP000740883"/>
    </source>
</evidence>
<accession>A0A9P6KYY5</accession>
<reference evidence="1 2" key="1">
    <citation type="journal article" date="2020" name="Genome Biol. Evol.">
        <title>Comparative genomics of strictly vertically transmitted, feminizing microsporidia endosymbionts of amphipod crustaceans.</title>
        <authorList>
            <person name="Cormier A."/>
            <person name="Chebbi M.A."/>
            <person name="Giraud I."/>
            <person name="Wattier R."/>
            <person name="Teixeira M."/>
            <person name="Gilbert C."/>
            <person name="Rigaud T."/>
            <person name="Cordaux R."/>
        </authorList>
    </citation>
    <scope>NUCLEOTIDE SEQUENCE [LARGE SCALE GENOMIC DNA]</scope>
    <source>
        <strain evidence="1 2">Ou3-Ou53</strain>
    </source>
</reference>
<organism evidence="1 2">
    <name type="scientific">Nosema granulosis</name>
    <dbReference type="NCBI Taxonomy" id="83296"/>
    <lineage>
        <taxon>Eukaryota</taxon>
        <taxon>Fungi</taxon>
        <taxon>Fungi incertae sedis</taxon>
        <taxon>Microsporidia</taxon>
        <taxon>Nosematidae</taxon>
        <taxon>Nosema</taxon>
    </lineage>
</organism>
<protein>
    <submittedName>
        <fullName evidence="1">Uncharacterized protein</fullName>
    </submittedName>
</protein>
<gene>
    <name evidence="1" type="ORF">NGRA_1883</name>
</gene>
<keyword evidence="2" id="KW-1185">Reference proteome</keyword>
<sequence length="108" mass="12847">MKQLKTSKILMKFIATRDDFKLQNNVQTCLLYNKELTYPTNEGNNPSKKHLETELHVKIKNIIVSWKNLEDSYPLKLSNKTFYKDLVEIFKQQTIRFISTKTLFLKSF</sequence>
<evidence type="ECO:0000313" key="1">
    <source>
        <dbReference type="EMBL" id="KAF9762632.1"/>
    </source>
</evidence>
<name>A0A9P6KYY5_9MICR</name>
<dbReference type="Proteomes" id="UP000740883">
    <property type="component" value="Unassembled WGS sequence"/>
</dbReference>
<comment type="caution">
    <text evidence="1">The sequence shown here is derived from an EMBL/GenBank/DDBJ whole genome shotgun (WGS) entry which is preliminary data.</text>
</comment>